<dbReference type="Proteomes" id="UP000323011">
    <property type="component" value="Unassembled WGS sequence"/>
</dbReference>
<keyword evidence="3" id="KW-1185">Reference proteome</keyword>
<proteinExistence type="predicted"/>
<evidence type="ECO:0000256" key="1">
    <source>
        <dbReference type="SAM" id="MobiDB-lite"/>
    </source>
</evidence>
<sequence>MASSSASTASTAPTGGAATASPATGAQGLGARLQDALQAKFGRFTSMSHPSEGAGVLSRSGFQFLLKSCRGVVFPEEVVDLAWSAWSQGAADGRQLLTFAGFVSSISQLASAAHPRETSKAALCIRPGGAPGRAGRLRRAGTHS</sequence>
<comment type="caution">
    <text evidence="2">The sequence shown here is derived from an EMBL/GenBank/DDBJ whole genome shotgun (WGS) entry which is preliminary data.</text>
</comment>
<dbReference type="EMBL" id="VLTN01000026">
    <property type="protein sequence ID" value="KAA0151532.1"/>
    <property type="molecule type" value="Genomic_DNA"/>
</dbReference>
<reference evidence="2 3" key="1">
    <citation type="submission" date="2019-07" db="EMBL/GenBank/DDBJ databases">
        <title>Genomes of Cafeteria roenbergensis.</title>
        <authorList>
            <person name="Fischer M.G."/>
            <person name="Hackl T."/>
            <person name="Roman M."/>
        </authorList>
    </citation>
    <scope>NUCLEOTIDE SEQUENCE [LARGE SCALE GENOMIC DNA]</scope>
    <source>
        <strain evidence="2 3">BVI</strain>
    </source>
</reference>
<evidence type="ECO:0000313" key="2">
    <source>
        <dbReference type="EMBL" id="KAA0151532.1"/>
    </source>
</evidence>
<protein>
    <submittedName>
        <fullName evidence="2">Uncharacterized protein</fullName>
    </submittedName>
</protein>
<feature type="region of interest" description="Disordered" evidence="1">
    <location>
        <begin position="1"/>
        <end position="23"/>
    </location>
</feature>
<name>A0A5A8CEX4_CAFRO</name>
<evidence type="ECO:0000313" key="3">
    <source>
        <dbReference type="Proteomes" id="UP000323011"/>
    </source>
</evidence>
<dbReference type="AlphaFoldDB" id="A0A5A8CEX4"/>
<organism evidence="2 3">
    <name type="scientific">Cafeteria roenbergensis</name>
    <name type="common">Marine flagellate</name>
    <dbReference type="NCBI Taxonomy" id="33653"/>
    <lineage>
        <taxon>Eukaryota</taxon>
        <taxon>Sar</taxon>
        <taxon>Stramenopiles</taxon>
        <taxon>Bigyra</taxon>
        <taxon>Opalozoa</taxon>
        <taxon>Bicosoecida</taxon>
        <taxon>Cafeteriaceae</taxon>
        <taxon>Cafeteria</taxon>
    </lineage>
</organism>
<gene>
    <name evidence="2" type="ORF">FNF29_04456</name>
</gene>
<accession>A0A5A8CEX4</accession>